<dbReference type="SUPFAM" id="SSF103190">
    <property type="entry name" value="Sensory domain-like"/>
    <property type="match status" value="1"/>
</dbReference>
<protein>
    <submittedName>
        <fullName evidence="14">Chemotaxis protein</fullName>
    </submittedName>
</protein>
<keyword evidence="8 10" id="KW-0807">Transducer</keyword>
<comment type="subcellular location">
    <subcellularLocation>
        <location evidence="1">Cell membrane</location>
        <topology evidence="1">Multi-pass membrane protein</topology>
    </subcellularLocation>
</comment>
<reference evidence="14 15" key="1">
    <citation type="submission" date="2015-08" db="EMBL/GenBank/DDBJ databases">
        <title>Draft Genome Sequence of Pseudoalteromonas porphyrae UCD-SED14.</title>
        <authorList>
            <person name="Coil D.A."/>
            <person name="Jospin G."/>
            <person name="Lee R.D."/>
            <person name="Eisen J.A."/>
        </authorList>
    </citation>
    <scope>NUCLEOTIDE SEQUENCE [LARGE SCALE GENOMIC DNA]</scope>
    <source>
        <strain evidence="14 15">UCD-SED14</strain>
    </source>
</reference>
<evidence type="ECO:0000259" key="12">
    <source>
        <dbReference type="PROSITE" id="PS50111"/>
    </source>
</evidence>
<keyword evidence="4" id="KW-0145">Chemotaxis</keyword>
<evidence type="ECO:0000256" key="1">
    <source>
        <dbReference type="ARBA" id="ARBA00004651"/>
    </source>
</evidence>
<dbReference type="OrthoDB" id="2489132at2"/>
<organism evidence="14 15">
    <name type="scientific">Pseudoalteromonas porphyrae</name>
    <dbReference type="NCBI Taxonomy" id="187330"/>
    <lineage>
        <taxon>Bacteria</taxon>
        <taxon>Pseudomonadati</taxon>
        <taxon>Pseudomonadota</taxon>
        <taxon>Gammaproteobacteria</taxon>
        <taxon>Alteromonadales</taxon>
        <taxon>Pseudoalteromonadaceae</taxon>
        <taxon>Pseudoalteromonas</taxon>
    </lineage>
</organism>
<keyword evidence="15" id="KW-1185">Reference proteome</keyword>
<dbReference type="CDD" id="cd12912">
    <property type="entry name" value="PDC2_MCP_like"/>
    <property type="match status" value="1"/>
</dbReference>
<keyword evidence="7 11" id="KW-0472">Membrane</keyword>
<feature type="domain" description="Methyl-accepting transducer" evidence="12">
    <location>
        <begin position="357"/>
        <end position="593"/>
    </location>
</feature>
<dbReference type="Pfam" id="PF00015">
    <property type="entry name" value="MCPsignal"/>
    <property type="match status" value="1"/>
</dbReference>
<dbReference type="FunFam" id="1.10.287.950:FF:000001">
    <property type="entry name" value="Methyl-accepting chemotaxis sensory transducer"/>
    <property type="match status" value="1"/>
</dbReference>
<accession>A0A0N0M2E6</accession>
<dbReference type="Proteomes" id="UP000037848">
    <property type="component" value="Unassembled WGS sequence"/>
</dbReference>
<sequence length="629" mass="68749">MQSSLKFTTKVTIAASIVLVLVLGLFTINNFISMRTQTQQQLSLVLQESSQSVSQNIANWLNDKLAIVLAVAKTHQENDAKSLTLSQLNTAEMAGGFKNTYIGKPDGTFVLNDQTIQLPADYDATTRPWYKLVENKTTTAFTTPYIDVTTNELTISAVAPITIAGRFTGVAGADIDMKTITKIVNEIDFLGFGYGFLLDSDGRILSHPQTQYNDKSMVDLLGEKLTLDPQFVELDINGVEHLVSFTRIKGIENVDWYLGVVIDKSIAFSSVDSFRNMAAIYMLLGITAIVLMMQFSLRYLMRPMHRLNDAIKDIAQGEGDLTRRLVIENNDEFGELSGYFNAFIDKIHTSIEQVKTTTIELERSVESLVDQTQSTLNMYGDQTKRTDNVATAINQLSSSAVEISNSASNASNLASEANSQSVQSQQSLTDNINAINVLSENMEKAQATINSLAEHSASIGQVLEVIKGVSEQTNLLALNAAIEAARAGEAGRGFAVVADEVRQLAHRTQQSTQEIENTVSQLQQGSASAVAVMKASLIESENSVQKAHGAGEKMAGVTKTIESIDEVNHSVANATTEQNVVIQSLDSDIHTISELSQQGQLNLNNTLAECTHLKLQFDELEKMVLRFKV</sequence>
<evidence type="ECO:0000256" key="3">
    <source>
        <dbReference type="ARBA" id="ARBA00022481"/>
    </source>
</evidence>
<keyword evidence="6 11" id="KW-1133">Transmembrane helix</keyword>
<comment type="caution">
    <text evidence="14">The sequence shown here is derived from an EMBL/GenBank/DDBJ whole genome shotgun (WGS) entry which is preliminary data.</text>
</comment>
<dbReference type="RefSeq" id="WP_054452659.1">
    <property type="nucleotide sequence ID" value="NZ_LHPH01000001.1"/>
</dbReference>
<dbReference type="Gene3D" id="3.30.450.20">
    <property type="entry name" value="PAS domain"/>
    <property type="match status" value="2"/>
</dbReference>
<dbReference type="SMART" id="SM00304">
    <property type="entry name" value="HAMP"/>
    <property type="match status" value="1"/>
</dbReference>
<evidence type="ECO:0000259" key="13">
    <source>
        <dbReference type="PROSITE" id="PS50885"/>
    </source>
</evidence>
<keyword evidence="5 11" id="KW-0812">Transmembrane</keyword>
<dbReference type="CDD" id="cd06225">
    <property type="entry name" value="HAMP"/>
    <property type="match status" value="1"/>
</dbReference>
<dbReference type="EMBL" id="LHPH01000001">
    <property type="protein sequence ID" value="KPH65689.1"/>
    <property type="molecule type" value="Genomic_DNA"/>
</dbReference>
<dbReference type="AlphaFoldDB" id="A0A0N0M2E6"/>
<evidence type="ECO:0000256" key="5">
    <source>
        <dbReference type="ARBA" id="ARBA00022692"/>
    </source>
</evidence>
<keyword evidence="2" id="KW-1003">Cell membrane</keyword>
<evidence type="ECO:0000256" key="8">
    <source>
        <dbReference type="ARBA" id="ARBA00023224"/>
    </source>
</evidence>
<name>A0A0N0M2E6_9GAMM</name>
<dbReference type="PATRIC" id="fig|187330.3.peg.391"/>
<comment type="similarity">
    <text evidence="9">Belongs to the methyl-accepting chemotaxis (MCP) protein family.</text>
</comment>
<dbReference type="InterPro" id="IPR003660">
    <property type="entry name" value="HAMP_dom"/>
</dbReference>
<dbReference type="GO" id="GO:0006935">
    <property type="term" value="P:chemotaxis"/>
    <property type="evidence" value="ECO:0007669"/>
    <property type="project" value="UniProtKB-KW"/>
</dbReference>
<evidence type="ECO:0000256" key="4">
    <source>
        <dbReference type="ARBA" id="ARBA00022500"/>
    </source>
</evidence>
<evidence type="ECO:0000256" key="7">
    <source>
        <dbReference type="ARBA" id="ARBA00023136"/>
    </source>
</evidence>
<evidence type="ECO:0000256" key="11">
    <source>
        <dbReference type="SAM" id="Phobius"/>
    </source>
</evidence>
<dbReference type="InterPro" id="IPR004089">
    <property type="entry name" value="MCPsignal_dom"/>
</dbReference>
<dbReference type="InterPro" id="IPR029151">
    <property type="entry name" value="Sensor-like_sf"/>
</dbReference>
<gene>
    <name evidence="14" type="ORF">ADS77_01825</name>
</gene>
<dbReference type="Pfam" id="PF02743">
    <property type="entry name" value="dCache_1"/>
    <property type="match status" value="1"/>
</dbReference>
<dbReference type="SUPFAM" id="SSF58104">
    <property type="entry name" value="Methyl-accepting chemotaxis protein (MCP) signaling domain"/>
    <property type="match status" value="1"/>
</dbReference>
<dbReference type="PANTHER" id="PTHR32089">
    <property type="entry name" value="METHYL-ACCEPTING CHEMOTAXIS PROTEIN MCPB"/>
    <property type="match status" value="1"/>
</dbReference>
<feature type="transmembrane region" description="Helical" evidence="11">
    <location>
        <begin position="12"/>
        <end position="32"/>
    </location>
</feature>
<dbReference type="CDD" id="cd12913">
    <property type="entry name" value="PDC1_MCP_like"/>
    <property type="match status" value="1"/>
</dbReference>
<dbReference type="STRING" id="187330.AMS58_03890"/>
<feature type="domain" description="HAMP" evidence="13">
    <location>
        <begin position="298"/>
        <end position="352"/>
    </location>
</feature>
<dbReference type="Pfam" id="PF00672">
    <property type="entry name" value="HAMP"/>
    <property type="match status" value="1"/>
</dbReference>
<evidence type="ECO:0000313" key="14">
    <source>
        <dbReference type="EMBL" id="KPH65689.1"/>
    </source>
</evidence>
<keyword evidence="3" id="KW-0488">Methylation</keyword>
<evidence type="ECO:0000256" key="10">
    <source>
        <dbReference type="PROSITE-ProRule" id="PRU00284"/>
    </source>
</evidence>
<dbReference type="InterPro" id="IPR033479">
    <property type="entry name" value="dCache_1"/>
</dbReference>
<dbReference type="PROSITE" id="PS50885">
    <property type="entry name" value="HAMP"/>
    <property type="match status" value="1"/>
</dbReference>
<dbReference type="PROSITE" id="PS50111">
    <property type="entry name" value="CHEMOTAXIS_TRANSDUC_2"/>
    <property type="match status" value="1"/>
</dbReference>
<feature type="transmembrane region" description="Helical" evidence="11">
    <location>
        <begin position="278"/>
        <end position="297"/>
    </location>
</feature>
<dbReference type="GO" id="GO:0007165">
    <property type="term" value="P:signal transduction"/>
    <property type="evidence" value="ECO:0007669"/>
    <property type="project" value="UniProtKB-KW"/>
</dbReference>
<dbReference type="CDD" id="cd11386">
    <property type="entry name" value="MCP_signal"/>
    <property type="match status" value="1"/>
</dbReference>
<dbReference type="SMART" id="SM00283">
    <property type="entry name" value="MA"/>
    <property type="match status" value="1"/>
</dbReference>
<dbReference type="PANTHER" id="PTHR32089:SF39">
    <property type="entry name" value="METHYL-ACCEPTING CHEMOTAXIS PROTEIN HLYB"/>
    <property type="match status" value="1"/>
</dbReference>
<evidence type="ECO:0000256" key="9">
    <source>
        <dbReference type="ARBA" id="ARBA00029447"/>
    </source>
</evidence>
<dbReference type="GO" id="GO:0005886">
    <property type="term" value="C:plasma membrane"/>
    <property type="evidence" value="ECO:0007669"/>
    <property type="project" value="UniProtKB-SubCell"/>
</dbReference>
<evidence type="ECO:0000313" key="15">
    <source>
        <dbReference type="Proteomes" id="UP000037848"/>
    </source>
</evidence>
<proteinExistence type="inferred from homology"/>
<evidence type="ECO:0000256" key="6">
    <source>
        <dbReference type="ARBA" id="ARBA00022989"/>
    </source>
</evidence>
<dbReference type="Gene3D" id="1.10.287.950">
    <property type="entry name" value="Methyl-accepting chemotaxis protein"/>
    <property type="match status" value="1"/>
</dbReference>
<evidence type="ECO:0000256" key="2">
    <source>
        <dbReference type="ARBA" id="ARBA00022475"/>
    </source>
</evidence>